<protein>
    <submittedName>
        <fullName evidence="2">Uncharacterized protein</fullName>
    </submittedName>
</protein>
<gene>
    <name evidence="2" type="ORF">FZEAL_10542</name>
</gene>
<organism evidence="2 3">
    <name type="scientific">Fusarium zealandicum</name>
    <dbReference type="NCBI Taxonomy" id="1053134"/>
    <lineage>
        <taxon>Eukaryota</taxon>
        <taxon>Fungi</taxon>
        <taxon>Dikarya</taxon>
        <taxon>Ascomycota</taxon>
        <taxon>Pezizomycotina</taxon>
        <taxon>Sordariomycetes</taxon>
        <taxon>Hypocreomycetidae</taxon>
        <taxon>Hypocreales</taxon>
        <taxon>Nectriaceae</taxon>
        <taxon>Fusarium</taxon>
        <taxon>Fusarium staphyleae species complex</taxon>
    </lineage>
</organism>
<accession>A0A8H4U043</accession>
<keyword evidence="3" id="KW-1185">Reference proteome</keyword>
<feature type="non-terminal residue" evidence="2">
    <location>
        <position position="1"/>
    </location>
</feature>
<feature type="compositionally biased region" description="Polar residues" evidence="1">
    <location>
        <begin position="28"/>
        <end position="38"/>
    </location>
</feature>
<evidence type="ECO:0000313" key="3">
    <source>
        <dbReference type="Proteomes" id="UP000635477"/>
    </source>
</evidence>
<dbReference type="EMBL" id="JABEYC010001232">
    <property type="protein sequence ID" value="KAF4967341.1"/>
    <property type="molecule type" value="Genomic_DNA"/>
</dbReference>
<comment type="caution">
    <text evidence="2">The sequence shown here is derived from an EMBL/GenBank/DDBJ whole genome shotgun (WGS) entry which is preliminary data.</text>
</comment>
<feature type="compositionally biased region" description="Basic and acidic residues" evidence="1">
    <location>
        <begin position="1"/>
        <end position="13"/>
    </location>
</feature>
<reference evidence="2" key="1">
    <citation type="journal article" date="2020" name="BMC Genomics">
        <title>Correction to: Identification and distribution of gene clusters required for synthesis of sphingolipid metabolism inhibitors in diverse species of the filamentous fungus Fusarium.</title>
        <authorList>
            <person name="Kim H.S."/>
            <person name="Lohmar J.M."/>
            <person name="Busman M."/>
            <person name="Brown D.W."/>
            <person name="Naumann T.A."/>
            <person name="Divon H.H."/>
            <person name="Lysoe E."/>
            <person name="Uhlig S."/>
            <person name="Proctor R.H."/>
        </authorList>
    </citation>
    <scope>NUCLEOTIDE SEQUENCE</scope>
    <source>
        <strain evidence="2">NRRL 22465</strain>
    </source>
</reference>
<feature type="region of interest" description="Disordered" evidence="1">
    <location>
        <begin position="1"/>
        <end position="77"/>
    </location>
</feature>
<dbReference type="AlphaFoldDB" id="A0A8H4U043"/>
<sequence>STKSEKRPGHSEDSSSIENGSVDDSEQSKQVTSLSNNSETERSQAEHGAVAGNPGIQQPVSQSKKETSKGSAPSVKLDLDLDVEIELKAKIQGDLELAIL</sequence>
<proteinExistence type="predicted"/>
<name>A0A8H4U043_9HYPO</name>
<evidence type="ECO:0000313" key="2">
    <source>
        <dbReference type="EMBL" id="KAF4967341.1"/>
    </source>
</evidence>
<dbReference type="PANTHER" id="PTHR35587:SF6">
    <property type="entry name" value="BZIP DOMAIN-CONTAINING PROTEIN"/>
    <property type="match status" value="1"/>
</dbReference>
<reference evidence="2" key="2">
    <citation type="submission" date="2020-05" db="EMBL/GenBank/DDBJ databases">
        <authorList>
            <person name="Kim H.-S."/>
            <person name="Proctor R.H."/>
            <person name="Brown D.W."/>
        </authorList>
    </citation>
    <scope>NUCLEOTIDE SEQUENCE</scope>
    <source>
        <strain evidence="2">NRRL 22465</strain>
    </source>
</reference>
<evidence type="ECO:0000256" key="1">
    <source>
        <dbReference type="SAM" id="MobiDB-lite"/>
    </source>
</evidence>
<dbReference type="Proteomes" id="UP000635477">
    <property type="component" value="Unassembled WGS sequence"/>
</dbReference>
<dbReference type="PANTHER" id="PTHR35587">
    <property type="entry name" value="EXPRESSED PROTEIN"/>
    <property type="match status" value="1"/>
</dbReference>
<dbReference type="OrthoDB" id="2873061at2759"/>